<dbReference type="Proteomes" id="UP000003494">
    <property type="component" value="Unassembled WGS sequence"/>
</dbReference>
<accession>C4GA41</accession>
<dbReference type="HOGENOM" id="CLU_1531525_0_0_9"/>
<dbReference type="AlphaFoldDB" id="C4GA41"/>
<dbReference type="EMBL" id="ACIP02000001">
    <property type="protein sequence ID" value="EEP29488.1"/>
    <property type="molecule type" value="Genomic_DNA"/>
</dbReference>
<gene>
    <name evidence="1" type="ORF">GCWU000342_00854</name>
</gene>
<keyword evidence="2" id="KW-1185">Reference proteome</keyword>
<dbReference type="STRING" id="626523.GCWU000342_00854"/>
<comment type="caution">
    <text evidence="1">The sequence shown here is derived from an EMBL/GenBank/DDBJ whole genome shotgun (WGS) entry which is preliminary data.</text>
</comment>
<protein>
    <submittedName>
        <fullName evidence="1">Uncharacterized protein</fullName>
    </submittedName>
</protein>
<sequence length="175" mass="19869">MRTPISSCCSYLKTAQAEIPGQGKILEYHPKSPSVIGFLSVLPENYNRDSGKTERFDPESAFKFESRSPVIYGFHLLLVVINSLLPAFRKVFENYSYFLLTAFFKLPTIQSHQLSELATELRKENSLCLNGYAVFVVMFSRESRLLRSAPYVRLPVRSLLSSPQRWAGPLNTLLA</sequence>
<evidence type="ECO:0000313" key="2">
    <source>
        <dbReference type="Proteomes" id="UP000003494"/>
    </source>
</evidence>
<reference evidence="1" key="1">
    <citation type="submission" date="2009-04" db="EMBL/GenBank/DDBJ databases">
        <authorList>
            <person name="Weinstock G."/>
            <person name="Sodergren E."/>
            <person name="Clifton S."/>
            <person name="Fulton L."/>
            <person name="Fulton B."/>
            <person name="Courtney L."/>
            <person name="Fronick C."/>
            <person name="Harrison M."/>
            <person name="Strong C."/>
            <person name="Farmer C."/>
            <person name="Delahaunty K."/>
            <person name="Markovic C."/>
            <person name="Hall O."/>
            <person name="Minx P."/>
            <person name="Tomlinson C."/>
            <person name="Mitreva M."/>
            <person name="Nelson J."/>
            <person name="Hou S."/>
            <person name="Wollam A."/>
            <person name="Pepin K.H."/>
            <person name="Johnson M."/>
            <person name="Bhonagiri V."/>
            <person name="Nash W.E."/>
            <person name="Warren W."/>
            <person name="Chinwalla A."/>
            <person name="Mardis E.R."/>
            <person name="Wilson R.K."/>
        </authorList>
    </citation>
    <scope>NUCLEOTIDE SEQUENCE [LARGE SCALE GENOMIC DNA]</scope>
    <source>
        <strain evidence="1">DSM 14600</strain>
    </source>
</reference>
<organism evidence="1 2">
    <name type="scientific">Shuttleworthella satelles DSM 14600</name>
    <dbReference type="NCBI Taxonomy" id="626523"/>
    <lineage>
        <taxon>Bacteria</taxon>
        <taxon>Bacillati</taxon>
        <taxon>Bacillota</taxon>
        <taxon>Clostridia</taxon>
        <taxon>Lachnospirales</taxon>
        <taxon>Lachnospiraceae</taxon>
        <taxon>Shuttleworthella</taxon>
    </lineage>
</organism>
<evidence type="ECO:0000313" key="1">
    <source>
        <dbReference type="EMBL" id="EEP29488.1"/>
    </source>
</evidence>
<proteinExistence type="predicted"/>
<name>C4GA41_9FIRM</name>